<evidence type="ECO:0000313" key="2">
    <source>
        <dbReference type="Proteomes" id="UP001430396"/>
    </source>
</evidence>
<accession>A0ABS8NTV0</accession>
<proteinExistence type="predicted"/>
<dbReference type="EMBL" id="JAFFQI010000189">
    <property type="protein sequence ID" value="MCD0266501.1"/>
    <property type="molecule type" value="Genomic_DNA"/>
</dbReference>
<gene>
    <name evidence="1" type="ORF">JWH11_08600</name>
</gene>
<organism evidence="1 2">
    <name type="scientific">Xanthomonas melonis</name>
    <dbReference type="NCBI Taxonomy" id="56456"/>
    <lineage>
        <taxon>Bacteria</taxon>
        <taxon>Pseudomonadati</taxon>
        <taxon>Pseudomonadota</taxon>
        <taxon>Gammaproteobacteria</taxon>
        <taxon>Lysobacterales</taxon>
        <taxon>Lysobacteraceae</taxon>
        <taxon>Xanthomonas</taxon>
    </lineage>
</organism>
<reference evidence="1" key="1">
    <citation type="submission" date="2021-02" db="EMBL/GenBank/DDBJ databases">
        <title>Copper resistance gene diversity in local Xanthomonas species at agrochemical polluted sites in Trinidad, Trinidad and Tobago.</title>
        <authorList>
            <person name="Ramnarine S.D.B.J."/>
            <person name="Ramsubhag A."/>
            <person name="Jayaraman J."/>
        </authorList>
    </citation>
    <scope>NUCLEOTIDE SEQUENCE</scope>
    <source>
        <strain evidence="1">CaNP6A</strain>
    </source>
</reference>
<sequence length="64" mass="6865">MTDTPALQGNHFIEQAAVSESRLLQSLSRSGLFDLHSLRNTLNLPADQALAAEMGLSPYPSGQP</sequence>
<name>A0ABS8NTV0_9XANT</name>
<evidence type="ECO:0000313" key="1">
    <source>
        <dbReference type="EMBL" id="MCD0266501.1"/>
    </source>
</evidence>
<comment type="caution">
    <text evidence="1">The sequence shown here is derived from an EMBL/GenBank/DDBJ whole genome shotgun (WGS) entry which is preliminary data.</text>
</comment>
<dbReference type="Proteomes" id="UP001430396">
    <property type="component" value="Unassembled WGS sequence"/>
</dbReference>
<dbReference type="RefSeq" id="WP_230440316.1">
    <property type="nucleotide sequence ID" value="NZ_JAFFQI010000189.1"/>
</dbReference>
<keyword evidence="2" id="KW-1185">Reference proteome</keyword>
<protein>
    <recommendedName>
        <fullName evidence="3">AraC family transcriptional regulator</fullName>
    </recommendedName>
</protein>
<evidence type="ECO:0008006" key="3">
    <source>
        <dbReference type="Google" id="ProtNLM"/>
    </source>
</evidence>